<sequence length="140" mass="15141">MKGRRGHGQQGSVGIEFALVFPLFLIVFYAIVSYSLLFVYQQGLHTLSADAVRQALAVERKPDGTLDEAAIEAVVNGFIEESAHWPGRLAERCNDDLVPSTGTVRVCVKIELGLVPLKLPGSAIGIPHFTSVHSTSSIRL</sequence>
<proteinExistence type="predicted"/>
<evidence type="ECO:0000313" key="3">
    <source>
        <dbReference type="EMBL" id="MDR5867048.1"/>
    </source>
</evidence>
<evidence type="ECO:0000259" key="2">
    <source>
        <dbReference type="Pfam" id="PF07811"/>
    </source>
</evidence>
<comment type="caution">
    <text evidence="3">The sequence shown here is derived from an EMBL/GenBank/DDBJ whole genome shotgun (WGS) entry which is preliminary data.</text>
</comment>
<feature type="domain" description="TadE-like" evidence="2">
    <location>
        <begin position="11"/>
        <end position="53"/>
    </location>
</feature>
<dbReference type="EMBL" id="JARWAK010000007">
    <property type="protein sequence ID" value="MDR5867048.1"/>
    <property type="molecule type" value="Genomic_DNA"/>
</dbReference>
<gene>
    <name evidence="3" type="ORF">QC818_09640</name>
</gene>
<keyword evidence="4" id="KW-1185">Reference proteome</keyword>
<evidence type="ECO:0000313" key="4">
    <source>
        <dbReference type="Proteomes" id="UP001264519"/>
    </source>
</evidence>
<keyword evidence="1" id="KW-0472">Membrane</keyword>
<reference evidence="3 4" key="1">
    <citation type="submission" date="2023-04" db="EMBL/GenBank/DDBJ databases">
        <title>A long-awaited taxogenomic arrangement of the family Halomonadaceae.</title>
        <authorList>
            <person name="De La Haba R."/>
            <person name="Chuvochina M."/>
            <person name="Wittouck S."/>
            <person name="Arahal D.R."/>
            <person name="Sanchez-Porro C."/>
            <person name="Hugenholtz P."/>
            <person name="Ventosa A."/>
        </authorList>
    </citation>
    <scope>NUCLEOTIDE SEQUENCE [LARGE SCALE GENOMIC DNA]</scope>
    <source>
        <strain evidence="3 4">DSM 23530</strain>
    </source>
</reference>
<accession>A0ABU1G3A5</accession>
<dbReference type="Proteomes" id="UP001264519">
    <property type="component" value="Unassembled WGS sequence"/>
</dbReference>
<dbReference type="InterPro" id="IPR012495">
    <property type="entry name" value="TadE-like_dom"/>
</dbReference>
<keyword evidence="1" id="KW-1133">Transmembrane helix</keyword>
<protein>
    <submittedName>
        <fullName evidence="3">Pilus assembly protein</fullName>
    </submittedName>
</protein>
<dbReference type="RefSeq" id="WP_309652645.1">
    <property type="nucleotide sequence ID" value="NZ_JARWAK010000007.1"/>
</dbReference>
<keyword evidence="1" id="KW-0812">Transmembrane</keyword>
<evidence type="ECO:0000256" key="1">
    <source>
        <dbReference type="SAM" id="Phobius"/>
    </source>
</evidence>
<organism evidence="3 4">
    <name type="scientific">Halomonas koreensis</name>
    <dbReference type="NCBI Taxonomy" id="245385"/>
    <lineage>
        <taxon>Bacteria</taxon>
        <taxon>Pseudomonadati</taxon>
        <taxon>Pseudomonadota</taxon>
        <taxon>Gammaproteobacteria</taxon>
        <taxon>Oceanospirillales</taxon>
        <taxon>Halomonadaceae</taxon>
        <taxon>Halomonas</taxon>
    </lineage>
</organism>
<name>A0ABU1G3A5_9GAMM</name>
<dbReference type="Pfam" id="PF07811">
    <property type="entry name" value="TadE"/>
    <property type="match status" value="1"/>
</dbReference>
<feature type="transmembrane region" description="Helical" evidence="1">
    <location>
        <begin position="12"/>
        <end position="40"/>
    </location>
</feature>